<evidence type="ECO:0000313" key="2">
    <source>
        <dbReference type="Proteomes" id="UP000236161"/>
    </source>
</evidence>
<dbReference type="AlphaFoldDB" id="A0A2I0BD25"/>
<dbReference type="PANTHER" id="PTHR11697">
    <property type="entry name" value="GENERAL TRANSCRIPTION FACTOR 2-RELATED ZINC FINGER PROTEIN"/>
    <property type="match status" value="1"/>
</dbReference>
<dbReference type="STRING" id="1088818.A0A2I0BD25"/>
<dbReference type="PANTHER" id="PTHR11697:SF230">
    <property type="entry name" value="ZINC FINGER, MYM DOMAIN CONTAINING 1"/>
    <property type="match status" value="1"/>
</dbReference>
<dbReference type="OrthoDB" id="640122at2759"/>
<name>A0A2I0BD25_9ASPA</name>
<reference evidence="1 2" key="1">
    <citation type="journal article" date="2017" name="Nature">
        <title>The Apostasia genome and the evolution of orchids.</title>
        <authorList>
            <person name="Zhang G.Q."/>
            <person name="Liu K.W."/>
            <person name="Li Z."/>
            <person name="Lohaus R."/>
            <person name="Hsiao Y.Y."/>
            <person name="Niu S.C."/>
            <person name="Wang J.Y."/>
            <person name="Lin Y.C."/>
            <person name="Xu Q."/>
            <person name="Chen L.J."/>
            <person name="Yoshida K."/>
            <person name="Fujiwara S."/>
            <person name="Wang Z.W."/>
            <person name="Zhang Y.Q."/>
            <person name="Mitsuda N."/>
            <person name="Wang M."/>
            <person name="Liu G.H."/>
            <person name="Pecoraro L."/>
            <person name="Huang H.X."/>
            <person name="Xiao X.J."/>
            <person name="Lin M."/>
            <person name="Wu X.Y."/>
            <person name="Wu W.L."/>
            <person name="Chen Y.Y."/>
            <person name="Chang S.B."/>
            <person name="Sakamoto S."/>
            <person name="Ohme-Takagi M."/>
            <person name="Yagi M."/>
            <person name="Zeng S.J."/>
            <person name="Shen C.Y."/>
            <person name="Yeh C.M."/>
            <person name="Luo Y.B."/>
            <person name="Tsai W.C."/>
            <person name="Van de Peer Y."/>
            <person name="Liu Z.J."/>
        </authorList>
    </citation>
    <scope>NUCLEOTIDE SEQUENCE [LARGE SCALE GENOMIC DNA]</scope>
    <source>
        <strain evidence="2">cv. Shenzhen</strain>
        <tissue evidence="1">Stem</tissue>
    </source>
</reference>
<keyword evidence="2" id="KW-1185">Reference proteome</keyword>
<dbReference type="Proteomes" id="UP000236161">
    <property type="component" value="Unassembled WGS sequence"/>
</dbReference>
<dbReference type="InterPro" id="IPR055298">
    <property type="entry name" value="AtLOH3-like"/>
</dbReference>
<gene>
    <name evidence="1" type="ORF">AXF42_Ash013102</name>
</gene>
<organism evidence="1 2">
    <name type="scientific">Apostasia shenzhenica</name>
    <dbReference type="NCBI Taxonomy" id="1088818"/>
    <lineage>
        <taxon>Eukaryota</taxon>
        <taxon>Viridiplantae</taxon>
        <taxon>Streptophyta</taxon>
        <taxon>Embryophyta</taxon>
        <taxon>Tracheophyta</taxon>
        <taxon>Spermatophyta</taxon>
        <taxon>Magnoliopsida</taxon>
        <taxon>Liliopsida</taxon>
        <taxon>Asparagales</taxon>
        <taxon>Orchidaceae</taxon>
        <taxon>Apostasioideae</taxon>
        <taxon>Apostasia</taxon>
    </lineage>
</organism>
<dbReference type="EMBL" id="KZ451890">
    <property type="protein sequence ID" value="PKA65687.1"/>
    <property type="molecule type" value="Genomic_DNA"/>
</dbReference>
<proteinExistence type="predicted"/>
<protein>
    <recommendedName>
        <fullName evidence="3">DUF4371 domain-containing protein</fullName>
    </recommendedName>
</protein>
<evidence type="ECO:0008006" key="3">
    <source>
        <dbReference type="Google" id="ProtNLM"/>
    </source>
</evidence>
<evidence type="ECO:0000313" key="1">
    <source>
        <dbReference type="EMBL" id="PKA65687.1"/>
    </source>
</evidence>
<accession>A0A2I0BD25</accession>
<sequence>MRSEFNGLKSLIFSENSSAFYVHCFAHQLQLILVAVAKNHIQVASFFNSIAILLNVVGGSCKRRDMLREKRIAEVKEALENDIILSGRGLNQKRSLKRPADVC</sequence>